<dbReference type="InterPro" id="IPR036388">
    <property type="entry name" value="WH-like_DNA-bd_sf"/>
</dbReference>
<comment type="caution">
    <text evidence="6">The sequence shown here is derived from an EMBL/GenBank/DDBJ whole genome shotgun (WGS) entry which is preliminary data.</text>
</comment>
<dbReference type="Gene3D" id="1.10.10.10">
    <property type="entry name" value="Winged helix-like DNA-binding domain superfamily/Winged helix DNA-binding domain"/>
    <property type="match status" value="1"/>
</dbReference>
<keyword evidence="2" id="KW-0805">Transcription regulation</keyword>
<accession>A0A557R0N4</accession>
<dbReference type="Proteomes" id="UP000319502">
    <property type="component" value="Unassembled WGS sequence"/>
</dbReference>
<gene>
    <name evidence="6" type="ORF">FHP91_03410</name>
</gene>
<name>A0A557R0N4_9RHOO</name>
<evidence type="ECO:0000256" key="3">
    <source>
        <dbReference type="ARBA" id="ARBA00023125"/>
    </source>
</evidence>
<evidence type="ECO:0000313" key="6">
    <source>
        <dbReference type="EMBL" id="TVO58722.1"/>
    </source>
</evidence>
<dbReference type="InterPro" id="IPR005119">
    <property type="entry name" value="LysR_subst-bd"/>
</dbReference>
<dbReference type="Pfam" id="PF03466">
    <property type="entry name" value="LysR_substrate"/>
    <property type="match status" value="1"/>
</dbReference>
<sequence length="305" mass="33073">MKLTLDALLMLDAIDTAGSFAAAARQLHRVPSALTHAVRRLEDDLGYAIFERVGRRALLTPAGRSLLTDGRQLLAAADALECRAKRVATGWEVELRIALNALVPFALMLPLIRDFDAANHGTRLRFSGEVLAGSWDALGAGRADLVVGASGEAPRDTRFVSRPLGEAAMIFCMAPDHPLAALPEPLSAQELSQHRAVVLADTTRTMQARSAGMVIGQDTLVVPDHHAKLEAQIAGLGVGHLPYFLAAEALADGRLVRRQTDASRLQEPLHLAWRRDHDGRALQWFVERLTAAPWQAQLAQAVRLP</sequence>
<dbReference type="GO" id="GO:0003700">
    <property type="term" value="F:DNA-binding transcription factor activity"/>
    <property type="evidence" value="ECO:0007669"/>
    <property type="project" value="InterPro"/>
</dbReference>
<dbReference type="PANTHER" id="PTHR30126">
    <property type="entry name" value="HTH-TYPE TRANSCRIPTIONAL REGULATOR"/>
    <property type="match status" value="1"/>
</dbReference>
<dbReference type="GO" id="GO:0000976">
    <property type="term" value="F:transcription cis-regulatory region binding"/>
    <property type="evidence" value="ECO:0007669"/>
    <property type="project" value="TreeGrafter"/>
</dbReference>
<dbReference type="SUPFAM" id="SSF53850">
    <property type="entry name" value="Periplasmic binding protein-like II"/>
    <property type="match status" value="1"/>
</dbReference>
<evidence type="ECO:0000313" key="7">
    <source>
        <dbReference type="Proteomes" id="UP000319502"/>
    </source>
</evidence>
<dbReference type="PANTHER" id="PTHR30126:SF4">
    <property type="entry name" value="LYSR FAMILY TRANSCRIPTIONAL REGULATOR"/>
    <property type="match status" value="1"/>
</dbReference>
<evidence type="ECO:0000256" key="4">
    <source>
        <dbReference type="ARBA" id="ARBA00023163"/>
    </source>
</evidence>
<organism evidence="6 7">
    <name type="scientific">Denitromonas halophila</name>
    <dbReference type="NCBI Taxonomy" id="1629404"/>
    <lineage>
        <taxon>Bacteria</taxon>
        <taxon>Pseudomonadati</taxon>
        <taxon>Pseudomonadota</taxon>
        <taxon>Betaproteobacteria</taxon>
        <taxon>Rhodocyclales</taxon>
        <taxon>Zoogloeaceae</taxon>
        <taxon>Denitromonas</taxon>
    </lineage>
</organism>
<feature type="domain" description="HTH lysR-type" evidence="5">
    <location>
        <begin position="3"/>
        <end position="60"/>
    </location>
</feature>
<proteinExistence type="inferred from homology"/>
<evidence type="ECO:0000256" key="1">
    <source>
        <dbReference type="ARBA" id="ARBA00009437"/>
    </source>
</evidence>
<dbReference type="Pfam" id="PF00126">
    <property type="entry name" value="HTH_1"/>
    <property type="match status" value="1"/>
</dbReference>
<dbReference type="EMBL" id="VMNK01000003">
    <property type="protein sequence ID" value="TVO58722.1"/>
    <property type="molecule type" value="Genomic_DNA"/>
</dbReference>
<keyword evidence="7" id="KW-1185">Reference proteome</keyword>
<dbReference type="InterPro" id="IPR036390">
    <property type="entry name" value="WH_DNA-bd_sf"/>
</dbReference>
<dbReference type="OrthoDB" id="5293066at2"/>
<evidence type="ECO:0000259" key="5">
    <source>
        <dbReference type="PROSITE" id="PS50931"/>
    </source>
</evidence>
<dbReference type="InterPro" id="IPR000847">
    <property type="entry name" value="LysR_HTH_N"/>
</dbReference>
<keyword evidence="4" id="KW-0804">Transcription</keyword>
<comment type="similarity">
    <text evidence="1">Belongs to the LysR transcriptional regulatory family.</text>
</comment>
<evidence type="ECO:0000256" key="2">
    <source>
        <dbReference type="ARBA" id="ARBA00023015"/>
    </source>
</evidence>
<protein>
    <submittedName>
        <fullName evidence="6">LysR family transcriptional regulator</fullName>
    </submittedName>
</protein>
<reference evidence="6 7" key="1">
    <citation type="submission" date="2019-07" db="EMBL/GenBank/DDBJ databases">
        <title>The pathways for chlorine oxyanion respiration interact through the shared metabolite chlorate.</title>
        <authorList>
            <person name="Barnum T.P."/>
            <person name="Cheng Y."/>
            <person name="Hill K.A."/>
            <person name="Lucas L.N."/>
            <person name="Carlson H.K."/>
            <person name="Coates J.D."/>
        </authorList>
    </citation>
    <scope>NUCLEOTIDE SEQUENCE [LARGE SCALE GENOMIC DNA]</scope>
    <source>
        <strain evidence="6 7">SFB-3</strain>
    </source>
</reference>
<dbReference type="RefSeq" id="WP_144308247.1">
    <property type="nucleotide sequence ID" value="NZ_VMNK01000003.1"/>
</dbReference>
<dbReference type="SUPFAM" id="SSF46785">
    <property type="entry name" value="Winged helix' DNA-binding domain"/>
    <property type="match status" value="1"/>
</dbReference>
<keyword evidence="3" id="KW-0238">DNA-binding</keyword>
<dbReference type="PROSITE" id="PS50931">
    <property type="entry name" value="HTH_LYSR"/>
    <property type="match status" value="1"/>
</dbReference>
<dbReference type="AlphaFoldDB" id="A0A557R0N4"/>
<dbReference type="Gene3D" id="3.40.190.290">
    <property type="match status" value="1"/>
</dbReference>